<dbReference type="AlphaFoldDB" id="A0A367R304"/>
<evidence type="ECO:0000313" key="2">
    <source>
        <dbReference type="Proteomes" id="UP000252085"/>
    </source>
</evidence>
<evidence type="ECO:0000313" key="1">
    <source>
        <dbReference type="EMBL" id="RCJ30310.1"/>
    </source>
</evidence>
<proteinExistence type="predicted"/>
<protein>
    <submittedName>
        <fullName evidence="1">Uncharacterized protein</fullName>
    </submittedName>
</protein>
<organism evidence="1 2">
    <name type="scientific">Nostoc punctiforme NIES-2108</name>
    <dbReference type="NCBI Taxonomy" id="1356359"/>
    <lineage>
        <taxon>Bacteria</taxon>
        <taxon>Bacillati</taxon>
        <taxon>Cyanobacteriota</taxon>
        <taxon>Cyanophyceae</taxon>
        <taxon>Nostocales</taxon>
        <taxon>Nostocaceae</taxon>
        <taxon>Nostoc</taxon>
    </lineage>
</organism>
<sequence length="85" mass="9311">MQVPYEASESITHVYFPDQVIVSLVCNQEDGSTVEAGIVSNNGKQKLQQTSCGCHSMIRDEFHLNAQPDTAISRNETANISLARS</sequence>
<comment type="caution">
    <text evidence="1">The sequence shown here is derived from an EMBL/GenBank/DDBJ whole genome shotgun (WGS) entry which is preliminary data.</text>
</comment>
<reference evidence="1 2" key="1">
    <citation type="submission" date="2016-04" db="EMBL/GenBank/DDBJ databases">
        <authorList>
            <person name="Evans L.H."/>
            <person name="Alamgir A."/>
            <person name="Owens N."/>
            <person name="Weber N.D."/>
            <person name="Virtaneva K."/>
            <person name="Barbian K."/>
            <person name="Babar A."/>
            <person name="Rosenke K."/>
        </authorList>
    </citation>
    <scope>NUCLEOTIDE SEQUENCE [LARGE SCALE GENOMIC DNA]</scope>
    <source>
        <strain evidence="1">NIES-2108</strain>
    </source>
</reference>
<accession>A0A367R304</accession>
<dbReference type="EMBL" id="LXQE01000189">
    <property type="protein sequence ID" value="RCJ30310.1"/>
    <property type="molecule type" value="Genomic_DNA"/>
</dbReference>
<gene>
    <name evidence="1" type="ORF">A6769_33750</name>
</gene>
<name>A0A367R304_NOSPU</name>
<dbReference type="Proteomes" id="UP000252085">
    <property type="component" value="Unassembled WGS sequence"/>
</dbReference>